<feature type="compositionally biased region" description="Polar residues" evidence="1">
    <location>
        <begin position="33"/>
        <end position="42"/>
    </location>
</feature>
<dbReference type="Proteomes" id="UP000502508">
    <property type="component" value="Chromosome"/>
</dbReference>
<proteinExistence type="predicted"/>
<evidence type="ECO:0000313" key="2">
    <source>
        <dbReference type="EMBL" id="BCB76236.1"/>
    </source>
</evidence>
<gene>
    <name evidence="2" type="ORF">Pflav_026460</name>
</gene>
<accession>A0A6F8XQZ6</accession>
<dbReference type="KEGG" id="pfla:Pflav_026460"/>
<reference evidence="2 3" key="1">
    <citation type="submission" date="2020-03" db="EMBL/GenBank/DDBJ databases">
        <title>Whole genome shotgun sequence of Phytohabitans flavus NBRC 107702.</title>
        <authorList>
            <person name="Komaki H."/>
            <person name="Tamura T."/>
        </authorList>
    </citation>
    <scope>NUCLEOTIDE SEQUENCE [LARGE SCALE GENOMIC DNA]</scope>
    <source>
        <strain evidence="2 3">NBRC 107702</strain>
    </source>
</reference>
<sequence length="99" mass="10806">MEPEDAQHPPTAGLDDPADRARRQQPGEHQHQQRPQAATRSGQALPPAAGHAVFVLDRRRGGEAEREPQLTGRTPHPARARFAPQRVQLRAPLPGPLVA</sequence>
<evidence type="ECO:0000313" key="3">
    <source>
        <dbReference type="Proteomes" id="UP000502508"/>
    </source>
</evidence>
<keyword evidence="3" id="KW-1185">Reference proteome</keyword>
<protein>
    <submittedName>
        <fullName evidence="2">Uncharacterized protein</fullName>
    </submittedName>
</protein>
<dbReference type="EMBL" id="AP022870">
    <property type="protein sequence ID" value="BCB76236.1"/>
    <property type="molecule type" value="Genomic_DNA"/>
</dbReference>
<feature type="compositionally biased region" description="Basic and acidic residues" evidence="1">
    <location>
        <begin position="17"/>
        <end position="31"/>
    </location>
</feature>
<feature type="compositionally biased region" description="Basic and acidic residues" evidence="1">
    <location>
        <begin position="56"/>
        <end position="68"/>
    </location>
</feature>
<name>A0A6F8XQZ6_9ACTN</name>
<reference evidence="2 3" key="2">
    <citation type="submission" date="2020-03" db="EMBL/GenBank/DDBJ databases">
        <authorList>
            <person name="Ichikawa N."/>
            <person name="Kimura A."/>
            <person name="Kitahashi Y."/>
            <person name="Uohara A."/>
        </authorList>
    </citation>
    <scope>NUCLEOTIDE SEQUENCE [LARGE SCALE GENOMIC DNA]</scope>
    <source>
        <strain evidence="2 3">NBRC 107702</strain>
    </source>
</reference>
<evidence type="ECO:0000256" key="1">
    <source>
        <dbReference type="SAM" id="MobiDB-lite"/>
    </source>
</evidence>
<organism evidence="2 3">
    <name type="scientific">Phytohabitans flavus</name>
    <dbReference type="NCBI Taxonomy" id="1076124"/>
    <lineage>
        <taxon>Bacteria</taxon>
        <taxon>Bacillati</taxon>
        <taxon>Actinomycetota</taxon>
        <taxon>Actinomycetes</taxon>
        <taxon>Micromonosporales</taxon>
        <taxon>Micromonosporaceae</taxon>
    </lineage>
</organism>
<dbReference type="AlphaFoldDB" id="A0A6F8XQZ6"/>
<feature type="region of interest" description="Disordered" evidence="1">
    <location>
        <begin position="1"/>
        <end position="99"/>
    </location>
</feature>